<keyword evidence="1" id="KW-0812">Transmembrane</keyword>
<dbReference type="Gene3D" id="1.10.287.70">
    <property type="match status" value="1"/>
</dbReference>
<dbReference type="AlphaFoldDB" id="A0A8J3MZ84"/>
<organism evidence="3 4">
    <name type="scientific">Reticulibacter mediterranei</name>
    <dbReference type="NCBI Taxonomy" id="2778369"/>
    <lineage>
        <taxon>Bacteria</taxon>
        <taxon>Bacillati</taxon>
        <taxon>Chloroflexota</taxon>
        <taxon>Ktedonobacteria</taxon>
        <taxon>Ktedonobacterales</taxon>
        <taxon>Reticulibacteraceae</taxon>
        <taxon>Reticulibacter</taxon>
    </lineage>
</organism>
<reference evidence="3" key="1">
    <citation type="submission" date="2020-10" db="EMBL/GenBank/DDBJ databases">
        <title>Taxonomic study of unclassified bacteria belonging to the class Ktedonobacteria.</title>
        <authorList>
            <person name="Yabe S."/>
            <person name="Wang C.M."/>
            <person name="Zheng Y."/>
            <person name="Sakai Y."/>
            <person name="Cavaletti L."/>
            <person name="Monciardini P."/>
            <person name="Donadio S."/>
        </authorList>
    </citation>
    <scope>NUCLEOTIDE SEQUENCE</scope>
    <source>
        <strain evidence="3">ID150040</strain>
    </source>
</reference>
<sequence>MDTSLHNMNLTTDELSASLAVKEVEGSLEEEEHHIHMPNPSLWPFILGAAILFTLAGLLALPDIPWLSIIAAPFVIVGILGWALEDPMASPHEVEEIRYERGELPPAEKILEQAREVAEHTVTVASTAWSAHPVKVELEKEVENEGVVLALYGKVELEAQRQELEDAVREVPFVIDVHNYITAEDVILNIANARLENLRTQGKLDGAKDLSILVENYILNLYGEVPSGGMKSMLEREMIGIPGVRVVVNHIGLNKEIPGNLGKTRNKI</sequence>
<proteinExistence type="predicted"/>
<feature type="domain" description="BON" evidence="2">
    <location>
        <begin position="141"/>
        <end position="182"/>
    </location>
</feature>
<keyword evidence="1" id="KW-1133">Transmembrane helix</keyword>
<feature type="transmembrane region" description="Helical" evidence="1">
    <location>
        <begin position="66"/>
        <end position="84"/>
    </location>
</feature>
<dbReference type="Pfam" id="PF04972">
    <property type="entry name" value="BON"/>
    <property type="match status" value="1"/>
</dbReference>
<evidence type="ECO:0000313" key="3">
    <source>
        <dbReference type="EMBL" id="GHO92859.1"/>
    </source>
</evidence>
<dbReference type="Proteomes" id="UP000597444">
    <property type="component" value="Unassembled WGS sequence"/>
</dbReference>
<accession>A0A8J3MZ84</accession>
<dbReference type="InterPro" id="IPR007055">
    <property type="entry name" value="BON_dom"/>
</dbReference>
<protein>
    <recommendedName>
        <fullName evidence="2">BON domain-containing protein</fullName>
    </recommendedName>
</protein>
<dbReference type="RefSeq" id="WP_220203672.1">
    <property type="nucleotide sequence ID" value="NZ_BNJK01000001.1"/>
</dbReference>
<dbReference type="EMBL" id="BNJK01000001">
    <property type="protein sequence ID" value="GHO92859.1"/>
    <property type="molecule type" value="Genomic_DNA"/>
</dbReference>
<gene>
    <name evidence="3" type="ORF">KSF_029070</name>
</gene>
<comment type="caution">
    <text evidence="3">The sequence shown here is derived from an EMBL/GenBank/DDBJ whole genome shotgun (WGS) entry which is preliminary data.</text>
</comment>
<keyword evidence="1" id="KW-0472">Membrane</keyword>
<evidence type="ECO:0000256" key="1">
    <source>
        <dbReference type="SAM" id="Phobius"/>
    </source>
</evidence>
<evidence type="ECO:0000259" key="2">
    <source>
        <dbReference type="Pfam" id="PF04972"/>
    </source>
</evidence>
<name>A0A8J3MZ84_9CHLR</name>
<evidence type="ECO:0000313" key="4">
    <source>
        <dbReference type="Proteomes" id="UP000597444"/>
    </source>
</evidence>
<feature type="transmembrane region" description="Helical" evidence="1">
    <location>
        <begin position="42"/>
        <end position="60"/>
    </location>
</feature>
<keyword evidence="4" id="KW-1185">Reference proteome</keyword>